<dbReference type="EMBL" id="GBXM01056335">
    <property type="protein sequence ID" value="JAH52242.1"/>
    <property type="molecule type" value="Transcribed_RNA"/>
</dbReference>
<sequence>MPRDRDGSSGEEKKTGRWLKWSGGGQTTNTTLPQLSVLSLIRTNQRPSQ</sequence>
<evidence type="ECO:0000313" key="2">
    <source>
        <dbReference type="EMBL" id="JAH52242.1"/>
    </source>
</evidence>
<accession>A0A0E9TFM9</accession>
<evidence type="ECO:0000256" key="1">
    <source>
        <dbReference type="SAM" id="MobiDB-lite"/>
    </source>
</evidence>
<organism evidence="2">
    <name type="scientific">Anguilla anguilla</name>
    <name type="common">European freshwater eel</name>
    <name type="synonym">Muraena anguilla</name>
    <dbReference type="NCBI Taxonomy" id="7936"/>
    <lineage>
        <taxon>Eukaryota</taxon>
        <taxon>Metazoa</taxon>
        <taxon>Chordata</taxon>
        <taxon>Craniata</taxon>
        <taxon>Vertebrata</taxon>
        <taxon>Euteleostomi</taxon>
        <taxon>Actinopterygii</taxon>
        <taxon>Neopterygii</taxon>
        <taxon>Teleostei</taxon>
        <taxon>Anguilliformes</taxon>
        <taxon>Anguillidae</taxon>
        <taxon>Anguilla</taxon>
    </lineage>
</organism>
<reference evidence="2" key="1">
    <citation type="submission" date="2014-11" db="EMBL/GenBank/DDBJ databases">
        <authorList>
            <person name="Amaro Gonzalez C."/>
        </authorList>
    </citation>
    <scope>NUCLEOTIDE SEQUENCE</scope>
</reference>
<feature type="compositionally biased region" description="Basic and acidic residues" evidence="1">
    <location>
        <begin position="1"/>
        <end position="15"/>
    </location>
</feature>
<dbReference type="AlphaFoldDB" id="A0A0E9TFM9"/>
<protein>
    <submittedName>
        <fullName evidence="2">Uncharacterized protein</fullName>
    </submittedName>
</protein>
<feature type="region of interest" description="Disordered" evidence="1">
    <location>
        <begin position="1"/>
        <end position="31"/>
    </location>
</feature>
<reference evidence="2" key="2">
    <citation type="journal article" date="2015" name="Fish Shellfish Immunol.">
        <title>Early steps in the European eel (Anguilla anguilla)-Vibrio vulnificus interaction in the gills: Role of the RtxA13 toxin.</title>
        <authorList>
            <person name="Callol A."/>
            <person name="Pajuelo D."/>
            <person name="Ebbesson L."/>
            <person name="Teles M."/>
            <person name="MacKenzie S."/>
            <person name="Amaro C."/>
        </authorList>
    </citation>
    <scope>NUCLEOTIDE SEQUENCE</scope>
</reference>
<name>A0A0E9TFM9_ANGAN</name>
<proteinExistence type="predicted"/>